<name>A0A371IQX3_9FIRM</name>
<organism evidence="2 3">
    <name type="scientific">Romboutsia maritimum</name>
    <dbReference type="NCBI Taxonomy" id="2020948"/>
    <lineage>
        <taxon>Bacteria</taxon>
        <taxon>Bacillati</taxon>
        <taxon>Bacillota</taxon>
        <taxon>Clostridia</taxon>
        <taxon>Peptostreptococcales</taxon>
        <taxon>Peptostreptococcaceae</taxon>
        <taxon>Romboutsia</taxon>
    </lineage>
</organism>
<evidence type="ECO:0000313" key="3">
    <source>
        <dbReference type="Proteomes" id="UP000243494"/>
    </source>
</evidence>
<protein>
    <recommendedName>
        <fullName evidence="1">Gp28/Gp37-like domain-containing protein</fullName>
    </recommendedName>
</protein>
<feature type="domain" description="Gp28/Gp37-like" evidence="1">
    <location>
        <begin position="3"/>
        <end position="355"/>
    </location>
</feature>
<dbReference type="Proteomes" id="UP000243494">
    <property type="component" value="Unassembled WGS sequence"/>
</dbReference>
<gene>
    <name evidence="2" type="ORF">CHF27_011245</name>
</gene>
<reference evidence="2 3" key="1">
    <citation type="journal article" date="2017" name="Genome Announc.">
        <title>Draft Genome Sequence of Romboutsia maritimum sp. nov. Strain CCRI-22766(T), Isolated from Coastal Estuarine Mud.</title>
        <authorList>
            <person name="Maheux A.F."/>
            <person name="Boudreau D.K."/>
            <person name="Berube E."/>
            <person name="Boissinot M."/>
            <person name="Raymond F."/>
            <person name="Brodeur S."/>
            <person name="Corbeil J."/>
            <person name="Brightwell G."/>
            <person name="Broda D."/>
            <person name="Omar R.F."/>
            <person name="Bergeron M.G."/>
        </authorList>
    </citation>
    <scope>NUCLEOTIDE SEQUENCE [LARGE SCALE GENOMIC DNA]</scope>
    <source>
        <strain evidence="2 3">CCRI-22766</strain>
    </source>
</reference>
<dbReference type="AlphaFoldDB" id="A0A371IQX3"/>
<evidence type="ECO:0000313" key="2">
    <source>
        <dbReference type="EMBL" id="RDY22887.1"/>
    </source>
</evidence>
<accession>A0A371IQX3</accession>
<evidence type="ECO:0000259" key="1">
    <source>
        <dbReference type="Pfam" id="PF14594"/>
    </source>
</evidence>
<dbReference type="InterPro" id="IPR029432">
    <property type="entry name" value="Gp28/Gp37-like_dom"/>
</dbReference>
<dbReference type="RefSeq" id="WP_095405395.1">
    <property type="nucleotide sequence ID" value="NZ_NOJZ02000024.1"/>
</dbReference>
<proteinExistence type="predicted"/>
<dbReference type="EMBL" id="NOJZ02000024">
    <property type="protein sequence ID" value="RDY22887.1"/>
    <property type="molecule type" value="Genomic_DNA"/>
</dbReference>
<comment type="caution">
    <text evidence="2">The sequence shown here is derived from an EMBL/GenBank/DDBJ whole genome shotgun (WGS) entry which is preliminary data.</text>
</comment>
<dbReference type="OrthoDB" id="9255846at2"/>
<sequence>MELYVLDTNFNRLGVIDKYECLIWERNYYKSSTFSMQIIPNFEQFNLLKKGNILLKRDNTKEAMFIEHKELEENEEGVEKLVVQGFSLTQWLDRRITLYKQQQKANAETVMRNYVNINCINPADTNRKISNFVNGIDNKLCNKIDYLSHYKPLLEELQSIAETNELGYRVDLDLINKEYIFEVYQGLDRTNNQEVNSKAIFSTEFENINKQKYVESDNNYRNMVLVAGAGEDANRKTLSLGIENKDLDRYELFVDARDISDTRTQGGEECPLDADEYNSLLEQRGKEKLSEFSRIKTFDCELLNVNSLKYRIDYDLGDKVSIINKKWGLMLNERITTIEETYNEEGLEIKLTIGNNIPTIIDKIKNKMR</sequence>
<dbReference type="Pfam" id="PF14594">
    <property type="entry name" value="Sipho_Gp37"/>
    <property type="match status" value="1"/>
</dbReference>
<keyword evidence="3" id="KW-1185">Reference proteome</keyword>